<comment type="caution">
    <text evidence="2">Lacks conserved residue(s) required for the propagation of feature annotation.</text>
</comment>
<protein>
    <submittedName>
        <fullName evidence="6">Scavenger receptor cysteine-rich type 1 protein M130-like</fullName>
    </submittedName>
</protein>
<dbReference type="SMART" id="SM00202">
    <property type="entry name" value="SR"/>
    <property type="match status" value="3"/>
</dbReference>
<evidence type="ECO:0000259" key="4">
    <source>
        <dbReference type="PROSITE" id="PS50287"/>
    </source>
</evidence>
<dbReference type="SUPFAM" id="SSF56487">
    <property type="entry name" value="SRCR-like"/>
    <property type="match status" value="3"/>
</dbReference>
<dbReference type="RefSeq" id="XP_022082636.1">
    <property type="nucleotide sequence ID" value="XM_022226944.1"/>
</dbReference>
<dbReference type="AlphaFoldDB" id="A0A8B7XRN0"/>
<feature type="domain" description="SRCR" evidence="4">
    <location>
        <begin position="263"/>
        <end position="373"/>
    </location>
</feature>
<dbReference type="GeneID" id="110974946"/>
<dbReference type="PANTHER" id="PTHR48071:SF18">
    <property type="entry name" value="DELETED IN MALIGNANT BRAIN TUMORS 1 PROTEIN-RELATED"/>
    <property type="match status" value="1"/>
</dbReference>
<keyword evidence="3" id="KW-0732">Signal</keyword>
<organism evidence="5 6">
    <name type="scientific">Acanthaster planci</name>
    <name type="common">Crown-of-thorns starfish</name>
    <dbReference type="NCBI Taxonomy" id="133434"/>
    <lineage>
        <taxon>Eukaryota</taxon>
        <taxon>Metazoa</taxon>
        <taxon>Echinodermata</taxon>
        <taxon>Eleutherozoa</taxon>
        <taxon>Asterozoa</taxon>
        <taxon>Asteroidea</taxon>
        <taxon>Valvatacea</taxon>
        <taxon>Valvatida</taxon>
        <taxon>Acanthasteridae</taxon>
        <taxon>Acanthaster</taxon>
    </lineage>
</organism>
<dbReference type="Gene3D" id="3.10.250.10">
    <property type="entry name" value="SRCR-like domain"/>
    <property type="match status" value="3"/>
</dbReference>
<feature type="chain" id="PRO_5034264696" evidence="3">
    <location>
        <begin position="26"/>
        <end position="400"/>
    </location>
</feature>
<dbReference type="InterPro" id="IPR036772">
    <property type="entry name" value="SRCR-like_dom_sf"/>
</dbReference>
<dbReference type="KEGG" id="aplc:110974946"/>
<name>A0A8B7XRN0_ACAPL</name>
<keyword evidence="1" id="KW-1015">Disulfide bond</keyword>
<keyword evidence="5" id="KW-1185">Reference proteome</keyword>
<evidence type="ECO:0000256" key="2">
    <source>
        <dbReference type="PROSITE-ProRule" id="PRU00196"/>
    </source>
</evidence>
<feature type="domain" description="SRCR" evidence="4">
    <location>
        <begin position="142"/>
        <end position="249"/>
    </location>
</feature>
<dbReference type="InterPro" id="IPR001190">
    <property type="entry name" value="SRCR"/>
</dbReference>
<accession>A0A8B7XRN0</accession>
<evidence type="ECO:0000256" key="1">
    <source>
        <dbReference type="ARBA" id="ARBA00023157"/>
    </source>
</evidence>
<dbReference type="OrthoDB" id="10338639at2759"/>
<dbReference type="PRINTS" id="PR00258">
    <property type="entry name" value="SPERACTRCPTR"/>
</dbReference>
<evidence type="ECO:0000313" key="6">
    <source>
        <dbReference type="RefSeq" id="XP_022082636.1"/>
    </source>
</evidence>
<evidence type="ECO:0000313" key="5">
    <source>
        <dbReference type="Proteomes" id="UP000694845"/>
    </source>
</evidence>
<dbReference type="GO" id="GO:0016020">
    <property type="term" value="C:membrane"/>
    <property type="evidence" value="ECO:0007669"/>
    <property type="project" value="InterPro"/>
</dbReference>
<evidence type="ECO:0000256" key="3">
    <source>
        <dbReference type="SAM" id="SignalP"/>
    </source>
</evidence>
<sequence>MNLAQCLCGLTILISVSLSFSEASAVDVIRLRLVDGRYPNEGRLEVLPPGEVTWGSYCSNSNPFQTGRVACRQLGFPALFLATSTGQFGRATGPIWFEEISCKTWDLEPATLDGCRSVEWLPRYDVCDHRFDVGITCFTGNLRLVGGKRETEGRVELHLGGDKWVLLAYPRGLTFMYSDTVCRHLGYPFSVGATEEVAITNSSQEMLCAFSHCPLFVQQESRDFFDCLDHQSLKLCPDKNRTLFGVVCATENAMIPSNASMEFRLVDVANASRYRGIVEARYNGFSWKTVCFQLVTDLRAKLVADEACQSLGYPWASASELIYYSESPGYVSTGDELVLRELYLGSTIGELRWIQGQNTCQKHYYELLSVECETDTDLIGHKQRLQGDNVQLSQYARYFL</sequence>
<feature type="signal peptide" evidence="3">
    <location>
        <begin position="1"/>
        <end position="25"/>
    </location>
</feature>
<dbReference type="Proteomes" id="UP000694845">
    <property type="component" value="Unplaced"/>
</dbReference>
<dbReference type="PROSITE" id="PS50287">
    <property type="entry name" value="SRCR_2"/>
    <property type="match status" value="3"/>
</dbReference>
<proteinExistence type="predicted"/>
<dbReference type="PANTHER" id="PTHR48071">
    <property type="entry name" value="SRCR DOMAIN-CONTAINING PROTEIN"/>
    <property type="match status" value="1"/>
</dbReference>
<dbReference type="Pfam" id="PF00530">
    <property type="entry name" value="SRCR"/>
    <property type="match status" value="1"/>
</dbReference>
<reference evidence="6" key="1">
    <citation type="submission" date="2025-08" db="UniProtKB">
        <authorList>
            <consortium name="RefSeq"/>
        </authorList>
    </citation>
    <scope>IDENTIFICATION</scope>
</reference>
<feature type="domain" description="SRCR" evidence="4">
    <location>
        <begin position="31"/>
        <end position="138"/>
    </location>
</feature>
<gene>
    <name evidence="6" type="primary">LOC110974946</name>
</gene>
<dbReference type="OMA" id="CATENAM"/>